<evidence type="ECO:0000313" key="2">
    <source>
        <dbReference type="Proteomes" id="UP000829196"/>
    </source>
</evidence>
<reference evidence="1" key="1">
    <citation type="journal article" date="2022" name="Front. Genet.">
        <title>Chromosome-Scale Assembly of the Dendrobium nobile Genome Provides Insights Into the Molecular Mechanism of the Biosynthesis of the Medicinal Active Ingredient of Dendrobium.</title>
        <authorList>
            <person name="Xu Q."/>
            <person name="Niu S.-C."/>
            <person name="Li K.-L."/>
            <person name="Zheng P.-J."/>
            <person name="Zhang X.-J."/>
            <person name="Jia Y."/>
            <person name="Liu Y."/>
            <person name="Niu Y.-X."/>
            <person name="Yu L.-H."/>
            <person name="Chen D.-F."/>
            <person name="Zhang G.-Q."/>
        </authorList>
    </citation>
    <scope>NUCLEOTIDE SEQUENCE</scope>
    <source>
        <tissue evidence="1">Leaf</tissue>
    </source>
</reference>
<accession>A0A8T3CES5</accession>
<evidence type="ECO:0000313" key="1">
    <source>
        <dbReference type="EMBL" id="KAI0531487.1"/>
    </source>
</evidence>
<dbReference type="EMBL" id="JAGYWB010000001">
    <property type="protein sequence ID" value="KAI0531487.1"/>
    <property type="molecule type" value="Genomic_DNA"/>
</dbReference>
<gene>
    <name evidence="1" type="ORF">KFK09_001043</name>
</gene>
<keyword evidence="2" id="KW-1185">Reference proteome</keyword>
<dbReference type="AlphaFoldDB" id="A0A8T3CES5"/>
<protein>
    <submittedName>
        <fullName evidence="1">Uncharacterized protein</fullName>
    </submittedName>
</protein>
<proteinExistence type="predicted"/>
<comment type="caution">
    <text evidence="1">The sequence shown here is derived from an EMBL/GenBank/DDBJ whole genome shotgun (WGS) entry which is preliminary data.</text>
</comment>
<dbReference type="Proteomes" id="UP000829196">
    <property type="component" value="Unassembled WGS sequence"/>
</dbReference>
<organism evidence="1 2">
    <name type="scientific">Dendrobium nobile</name>
    <name type="common">Orchid</name>
    <dbReference type="NCBI Taxonomy" id="94219"/>
    <lineage>
        <taxon>Eukaryota</taxon>
        <taxon>Viridiplantae</taxon>
        <taxon>Streptophyta</taxon>
        <taxon>Embryophyta</taxon>
        <taxon>Tracheophyta</taxon>
        <taxon>Spermatophyta</taxon>
        <taxon>Magnoliopsida</taxon>
        <taxon>Liliopsida</taxon>
        <taxon>Asparagales</taxon>
        <taxon>Orchidaceae</taxon>
        <taxon>Epidendroideae</taxon>
        <taxon>Malaxideae</taxon>
        <taxon>Dendrobiinae</taxon>
        <taxon>Dendrobium</taxon>
    </lineage>
</organism>
<name>A0A8T3CES5_DENNO</name>
<sequence>MGSKFEGLPPETCLISMQLTDSESDVISLGFKGFEKSLEKTFRTGPLDLVT</sequence>